<evidence type="ECO:0000256" key="1">
    <source>
        <dbReference type="ARBA" id="ARBA00023015"/>
    </source>
</evidence>
<dbReference type="SUPFAM" id="SSF46785">
    <property type="entry name" value="Winged helix' DNA-binding domain"/>
    <property type="match status" value="1"/>
</dbReference>
<reference evidence="5 6" key="1">
    <citation type="submission" date="2020-03" db="EMBL/GenBank/DDBJ databases">
        <title>Genomic Encyclopedia of Type Strains, Phase III (KMG-III): the genomes of soil and plant-associated and newly described type strains.</title>
        <authorList>
            <person name="Whitman W."/>
        </authorList>
    </citation>
    <scope>NUCLEOTIDE SEQUENCE [LARGE SCALE GENOMIC DNA]</scope>
    <source>
        <strain evidence="5 6">CECT 4207</strain>
    </source>
</reference>
<dbReference type="InterPro" id="IPR036390">
    <property type="entry name" value="WH_DNA-bd_sf"/>
</dbReference>
<dbReference type="Pfam" id="PF12840">
    <property type="entry name" value="HTH_20"/>
    <property type="match status" value="1"/>
</dbReference>
<accession>A0ABX0TLG8</accession>
<organism evidence="5 6">
    <name type="scientific">Paenarthrobacter ilicis</name>
    <dbReference type="NCBI Taxonomy" id="43665"/>
    <lineage>
        <taxon>Bacteria</taxon>
        <taxon>Bacillati</taxon>
        <taxon>Actinomycetota</taxon>
        <taxon>Actinomycetes</taxon>
        <taxon>Micrococcales</taxon>
        <taxon>Micrococcaceae</taxon>
        <taxon>Paenarthrobacter</taxon>
    </lineage>
</organism>
<dbReference type="PANTHER" id="PTHR43132:SF6">
    <property type="entry name" value="HTH-TYPE TRANSCRIPTIONAL REPRESSOR CZRA"/>
    <property type="match status" value="1"/>
</dbReference>
<dbReference type="RefSeq" id="WP_243852165.1">
    <property type="nucleotide sequence ID" value="NZ_JAAOZD010000013.1"/>
</dbReference>
<evidence type="ECO:0000313" key="5">
    <source>
        <dbReference type="EMBL" id="NIJ03428.1"/>
    </source>
</evidence>
<keyword evidence="3" id="KW-0804">Transcription</keyword>
<keyword evidence="6" id="KW-1185">Reference proteome</keyword>
<comment type="caution">
    <text evidence="5">The sequence shown here is derived from an EMBL/GenBank/DDBJ whole genome shotgun (WGS) entry which is preliminary data.</text>
</comment>
<dbReference type="Proteomes" id="UP000802392">
    <property type="component" value="Unassembled WGS sequence"/>
</dbReference>
<dbReference type="InterPro" id="IPR001845">
    <property type="entry name" value="HTH_ArsR_DNA-bd_dom"/>
</dbReference>
<dbReference type="CDD" id="cd00090">
    <property type="entry name" value="HTH_ARSR"/>
    <property type="match status" value="1"/>
</dbReference>
<keyword evidence="2 5" id="KW-0238">DNA-binding</keyword>
<dbReference type="InterPro" id="IPR036388">
    <property type="entry name" value="WH-like_DNA-bd_sf"/>
</dbReference>
<dbReference type="PANTHER" id="PTHR43132">
    <property type="entry name" value="ARSENICAL RESISTANCE OPERON REPRESSOR ARSR-RELATED"/>
    <property type="match status" value="1"/>
</dbReference>
<evidence type="ECO:0000256" key="3">
    <source>
        <dbReference type="ARBA" id="ARBA00023163"/>
    </source>
</evidence>
<dbReference type="Pfam" id="PF19361">
    <property type="entry name" value="DUF5937"/>
    <property type="match status" value="1"/>
</dbReference>
<dbReference type="InterPro" id="IPR051011">
    <property type="entry name" value="Metal_resp_trans_reg"/>
</dbReference>
<dbReference type="InterPro" id="IPR045981">
    <property type="entry name" value="DUF5937"/>
</dbReference>
<dbReference type="SMART" id="SM00418">
    <property type="entry name" value="HTH_ARSR"/>
    <property type="match status" value="1"/>
</dbReference>
<evidence type="ECO:0000313" key="6">
    <source>
        <dbReference type="Proteomes" id="UP000802392"/>
    </source>
</evidence>
<dbReference type="GO" id="GO:0003677">
    <property type="term" value="F:DNA binding"/>
    <property type="evidence" value="ECO:0007669"/>
    <property type="project" value="UniProtKB-KW"/>
</dbReference>
<gene>
    <name evidence="5" type="ORF">FHR86_003787</name>
</gene>
<feature type="domain" description="HTH arsR-type" evidence="4">
    <location>
        <begin position="193"/>
        <end position="264"/>
    </location>
</feature>
<dbReference type="InterPro" id="IPR011991">
    <property type="entry name" value="ArsR-like_HTH"/>
</dbReference>
<protein>
    <submittedName>
        <fullName evidence="5">DNA-binding transcriptional ArsR family regulator</fullName>
    </submittedName>
</protein>
<sequence length="270" mass="29701">MDLDVLMGLVNERLWTPDFLNPRPSSPLTNVDDELTALAEISPAYFTRQLESIHPCVPAALSGPPRAAIGRMVAAFRDYWEAYFSSNWPRMRTILESDITYRGRVTAGNGLHEMLNKITPSMSFEETRLSLRQARIHTELTIEVDGRGVMLVPTMFSQRAVAPVDLHGAPLIVYPARGQGTMWESEISITPDAVARILGKTRATLLTVLSEPASSTELGHRFGISTSAVNQHLRALLAAGLVTSTRYGHRMLYFRSPMGSILLEGPGPAS</sequence>
<evidence type="ECO:0000256" key="2">
    <source>
        <dbReference type="ARBA" id="ARBA00023125"/>
    </source>
</evidence>
<dbReference type="EMBL" id="JAAOZD010000013">
    <property type="protein sequence ID" value="NIJ03428.1"/>
    <property type="molecule type" value="Genomic_DNA"/>
</dbReference>
<keyword evidence="1" id="KW-0805">Transcription regulation</keyword>
<proteinExistence type="predicted"/>
<evidence type="ECO:0000259" key="4">
    <source>
        <dbReference type="SMART" id="SM00418"/>
    </source>
</evidence>
<name>A0ABX0TLG8_9MICC</name>
<dbReference type="Gene3D" id="1.10.10.10">
    <property type="entry name" value="Winged helix-like DNA-binding domain superfamily/Winged helix DNA-binding domain"/>
    <property type="match status" value="1"/>
</dbReference>